<dbReference type="Gene3D" id="1.50.10.10">
    <property type="match status" value="1"/>
</dbReference>
<keyword evidence="15" id="KW-1185">Reference proteome</keyword>
<evidence type="ECO:0000313" key="15">
    <source>
        <dbReference type="Proteomes" id="UP000007431"/>
    </source>
</evidence>
<evidence type="ECO:0000256" key="1">
    <source>
        <dbReference type="ARBA" id="ARBA00001863"/>
    </source>
</evidence>
<dbReference type="GO" id="GO:0000324">
    <property type="term" value="C:fungal-type vacuole"/>
    <property type="evidence" value="ECO:0007669"/>
    <property type="project" value="TreeGrafter"/>
</dbReference>
<dbReference type="InterPro" id="IPR000165">
    <property type="entry name" value="Glucoamylase"/>
</dbReference>
<protein>
    <recommendedName>
        <fullName evidence="3">glucan 1,4-alpha-glucosidase</fullName>
        <ecNumber evidence="3">3.2.1.3</ecNumber>
    </recommendedName>
    <alternativeName>
        <fullName evidence="11">1,4-alpha-D-glucan glucohydrolase</fullName>
    </alternativeName>
    <alternativeName>
        <fullName evidence="10">Glucan 1,4-alpha-glucosidase</fullName>
    </alternativeName>
</protein>
<dbReference type="EC" id="3.2.1.3" evidence="3"/>
<evidence type="ECO:0000256" key="8">
    <source>
        <dbReference type="ARBA" id="ARBA00023295"/>
    </source>
</evidence>
<dbReference type="OrthoDB" id="6123450at2759"/>
<evidence type="ECO:0000256" key="10">
    <source>
        <dbReference type="ARBA" id="ARBA00033442"/>
    </source>
</evidence>
<evidence type="ECO:0000313" key="14">
    <source>
        <dbReference type="EMBL" id="EFI94617.1"/>
    </source>
</evidence>
<organism evidence="15">
    <name type="scientific">Schizophyllum commune (strain H4-8 / FGSC 9210)</name>
    <name type="common">Split gill fungus</name>
    <dbReference type="NCBI Taxonomy" id="578458"/>
    <lineage>
        <taxon>Eukaryota</taxon>
        <taxon>Fungi</taxon>
        <taxon>Dikarya</taxon>
        <taxon>Basidiomycota</taxon>
        <taxon>Agaricomycotina</taxon>
        <taxon>Agaricomycetes</taxon>
        <taxon>Agaricomycetidae</taxon>
        <taxon>Agaricales</taxon>
        <taxon>Schizophyllaceae</taxon>
        <taxon>Schizophyllum</taxon>
    </lineage>
</organism>
<keyword evidence="6" id="KW-0325">Glycoprotein</keyword>
<dbReference type="FunCoup" id="D8QD00">
    <property type="interactions" value="61"/>
</dbReference>
<dbReference type="HOGENOM" id="CLU_012173_2_1_1"/>
<evidence type="ECO:0000256" key="7">
    <source>
        <dbReference type="ARBA" id="ARBA00023277"/>
    </source>
</evidence>
<dbReference type="VEuPathDB" id="FungiDB:SCHCODRAFT_058306"/>
<dbReference type="Pfam" id="PF00723">
    <property type="entry name" value="Glyco_hydro_15"/>
    <property type="match status" value="1"/>
</dbReference>
<feature type="chain" id="PRO_5003120794" description="glucan 1,4-alpha-glucosidase" evidence="12">
    <location>
        <begin position="21"/>
        <end position="470"/>
    </location>
</feature>
<evidence type="ECO:0000256" key="4">
    <source>
        <dbReference type="ARBA" id="ARBA00022729"/>
    </source>
</evidence>
<evidence type="ECO:0000256" key="11">
    <source>
        <dbReference type="ARBA" id="ARBA00033473"/>
    </source>
</evidence>
<gene>
    <name evidence="14" type="ORF">SCHCODRAFT_58306</name>
</gene>
<dbReference type="GeneID" id="9594270"/>
<feature type="signal peptide" evidence="12">
    <location>
        <begin position="1"/>
        <end position="20"/>
    </location>
</feature>
<dbReference type="SUPFAM" id="SSF48208">
    <property type="entry name" value="Six-hairpin glycosidases"/>
    <property type="match status" value="1"/>
</dbReference>
<dbReference type="EMBL" id="GL377309">
    <property type="protein sequence ID" value="EFI94617.1"/>
    <property type="molecule type" value="Genomic_DNA"/>
</dbReference>
<dbReference type="PRINTS" id="PR00736">
    <property type="entry name" value="GLHYDRLASE15"/>
</dbReference>
<dbReference type="AlphaFoldDB" id="D8QD00"/>
<feature type="domain" description="GH15-like" evidence="13">
    <location>
        <begin position="35"/>
        <end position="450"/>
    </location>
</feature>
<comment type="similarity">
    <text evidence="2">Belongs to the glycosyl hydrolase 15 family.</text>
</comment>
<evidence type="ECO:0000256" key="12">
    <source>
        <dbReference type="SAM" id="SignalP"/>
    </source>
</evidence>
<dbReference type="GO" id="GO:0004339">
    <property type="term" value="F:glucan 1,4-alpha-glucosidase activity"/>
    <property type="evidence" value="ECO:0007669"/>
    <property type="project" value="UniProtKB-EC"/>
</dbReference>
<dbReference type="InParanoid" id="D8QD00"/>
<evidence type="ECO:0000259" key="13">
    <source>
        <dbReference type="Pfam" id="PF00723"/>
    </source>
</evidence>
<sequence>MAFTITASLVAIGLAAFAKAQSSTVEAYISSESPIAQAGILAAIGPDGENSGGAAAGVIVASPSDSDPDYLYTWTRDAALVSRVLVDQFTQGGDSSLQSVIESYVSAQDTLQHLDNPSGGYDSGGLGEPKFNIDLTAFTDAWGRPQTDGPALRALTLITYGNSLQSGDNSSYVTDTLWPIIKADLDYVVQYWNQQTFDLWEEVQSSGSFFTTVVQHAALRQGVSFASAVGDDGPSYSSAADSVLCTAQSFWNEDGGYFNANQGGGRSGIDNNAVLASIHTFDVEAGCDSNTFQPCSDRALSNLKVYVDSFRGLYSINPTGDTDAILTGRYKEDSYQGGNPWYLNTFAVAEQLYDALTTWDQVGSIDVTSTSLAFFQQFSDSIAEGSYDSSSDEYSTLTSAIHDWADGFIEIIANYTPSDGSLAEQIKKDSGEPASALDLTWSYASAVTAFNARDGFVPASWGAANVTASC</sequence>
<dbReference type="KEGG" id="scm:SCHCO_058306"/>
<dbReference type="STRING" id="578458.D8QD00"/>
<evidence type="ECO:0000256" key="9">
    <source>
        <dbReference type="ARBA" id="ARBA00023326"/>
    </source>
</evidence>
<dbReference type="FunFam" id="1.50.10.10:FF:000018">
    <property type="entry name" value="Glucoamylase"/>
    <property type="match status" value="1"/>
</dbReference>
<name>D8QD00_SCHCM</name>
<accession>D8QD00</accession>
<dbReference type="InterPro" id="IPR012341">
    <property type="entry name" value="6hp_glycosidase-like_sf"/>
</dbReference>
<reference evidence="14 15" key="1">
    <citation type="journal article" date="2010" name="Nat. Biotechnol.">
        <title>Genome sequence of the model mushroom Schizophyllum commune.</title>
        <authorList>
            <person name="Ohm R.A."/>
            <person name="de Jong J.F."/>
            <person name="Lugones L.G."/>
            <person name="Aerts A."/>
            <person name="Kothe E."/>
            <person name="Stajich J.E."/>
            <person name="de Vries R.P."/>
            <person name="Record E."/>
            <person name="Levasseur A."/>
            <person name="Baker S.E."/>
            <person name="Bartholomew K.A."/>
            <person name="Coutinho P.M."/>
            <person name="Erdmann S."/>
            <person name="Fowler T.J."/>
            <person name="Gathman A.C."/>
            <person name="Lombard V."/>
            <person name="Henrissat B."/>
            <person name="Knabe N."/>
            <person name="Kuees U."/>
            <person name="Lilly W.W."/>
            <person name="Lindquist E."/>
            <person name="Lucas S."/>
            <person name="Magnuson J.K."/>
            <person name="Piumi F."/>
            <person name="Raudaskoski M."/>
            <person name="Salamov A."/>
            <person name="Schmutz J."/>
            <person name="Schwarze F.W.M.R."/>
            <person name="vanKuyk P.A."/>
            <person name="Horton J.S."/>
            <person name="Grigoriev I.V."/>
            <person name="Woesten H.A.B."/>
        </authorList>
    </citation>
    <scope>NUCLEOTIDE SEQUENCE [LARGE SCALE GENOMIC DNA]</scope>
    <source>
        <strain evidence="15">H4-8 / FGSC 9210</strain>
    </source>
</reference>
<dbReference type="Proteomes" id="UP000007431">
    <property type="component" value="Unassembled WGS sequence"/>
</dbReference>
<keyword evidence="5 14" id="KW-0378">Hydrolase</keyword>
<evidence type="ECO:0000256" key="3">
    <source>
        <dbReference type="ARBA" id="ARBA00012593"/>
    </source>
</evidence>
<keyword evidence="8" id="KW-0326">Glycosidase</keyword>
<dbReference type="InterPro" id="IPR008928">
    <property type="entry name" value="6-hairpin_glycosidase_sf"/>
</dbReference>
<dbReference type="PANTHER" id="PTHR31616">
    <property type="entry name" value="TREHALASE"/>
    <property type="match status" value="1"/>
</dbReference>
<comment type="catalytic activity">
    <reaction evidence="1">
        <text>Hydrolysis of terminal (1-&gt;4)-linked alpha-D-glucose residues successively from non-reducing ends of the chains with release of beta-D-glucose.</text>
        <dbReference type="EC" id="3.2.1.3"/>
    </reaction>
</comment>
<dbReference type="OMA" id="SHFWNQS"/>
<keyword evidence="9" id="KW-0624">Polysaccharide degradation</keyword>
<keyword evidence="4 12" id="KW-0732">Signal</keyword>
<evidence type="ECO:0000256" key="2">
    <source>
        <dbReference type="ARBA" id="ARBA00006188"/>
    </source>
</evidence>
<dbReference type="GO" id="GO:0000272">
    <property type="term" value="P:polysaccharide catabolic process"/>
    <property type="evidence" value="ECO:0007669"/>
    <property type="project" value="UniProtKB-KW"/>
</dbReference>
<evidence type="ECO:0000256" key="5">
    <source>
        <dbReference type="ARBA" id="ARBA00022801"/>
    </source>
</evidence>
<dbReference type="InterPro" id="IPR011613">
    <property type="entry name" value="GH15-like"/>
</dbReference>
<dbReference type="eggNOG" id="ENOG502QPM2">
    <property type="taxonomic scope" value="Eukaryota"/>
</dbReference>
<dbReference type="PANTHER" id="PTHR31616:SF12">
    <property type="entry name" value="GLUCOAMYLASE"/>
    <property type="match status" value="1"/>
</dbReference>
<evidence type="ECO:0000256" key="6">
    <source>
        <dbReference type="ARBA" id="ARBA00023180"/>
    </source>
</evidence>
<keyword evidence="7" id="KW-0119">Carbohydrate metabolism</keyword>
<dbReference type="RefSeq" id="XP_003029520.1">
    <property type="nucleotide sequence ID" value="XM_003029474.1"/>
</dbReference>
<proteinExistence type="inferred from homology"/>